<evidence type="ECO:0000256" key="10">
    <source>
        <dbReference type="ARBA" id="ARBA00023146"/>
    </source>
</evidence>
<dbReference type="SUPFAM" id="SSF52954">
    <property type="entry name" value="Class II aaRS ABD-related"/>
    <property type="match status" value="1"/>
</dbReference>
<dbReference type="InterPro" id="IPR004154">
    <property type="entry name" value="Anticodon-bd"/>
</dbReference>
<evidence type="ECO:0000256" key="4">
    <source>
        <dbReference type="ARBA" id="ARBA00012831"/>
    </source>
</evidence>
<evidence type="ECO:0000256" key="2">
    <source>
        <dbReference type="ARBA" id="ARBA00008226"/>
    </source>
</evidence>
<dbReference type="GO" id="GO:0006433">
    <property type="term" value="P:prolyl-tRNA aminoacylation"/>
    <property type="evidence" value="ECO:0007669"/>
    <property type="project" value="InterPro"/>
</dbReference>
<dbReference type="InterPro" id="IPR036621">
    <property type="entry name" value="Anticodon-bd_dom_sf"/>
</dbReference>
<comment type="caution">
    <text evidence="14">The sequence shown here is derived from an EMBL/GenBank/DDBJ whole genome shotgun (WGS) entry which is preliminary data.</text>
</comment>
<evidence type="ECO:0000259" key="13">
    <source>
        <dbReference type="PROSITE" id="PS50862"/>
    </source>
</evidence>
<evidence type="ECO:0000256" key="9">
    <source>
        <dbReference type="ARBA" id="ARBA00022917"/>
    </source>
</evidence>
<keyword evidence="15" id="KW-1185">Reference proteome</keyword>
<dbReference type="FunFam" id="3.30.930.10:FF:000066">
    <property type="entry name" value="Proline--tRNA ligase"/>
    <property type="match status" value="1"/>
</dbReference>
<proteinExistence type="inferred from homology"/>
<keyword evidence="10" id="KW-0030">Aminoacyl-tRNA synthetase</keyword>
<keyword evidence="5" id="KW-0963">Cytoplasm</keyword>
<evidence type="ECO:0000256" key="12">
    <source>
        <dbReference type="ARBA" id="ARBA00047671"/>
    </source>
</evidence>
<dbReference type="PANTHER" id="PTHR42753:SF2">
    <property type="entry name" value="PROLINE--TRNA LIGASE"/>
    <property type="match status" value="1"/>
</dbReference>
<evidence type="ECO:0000256" key="6">
    <source>
        <dbReference type="ARBA" id="ARBA00022598"/>
    </source>
</evidence>
<dbReference type="Proteomes" id="UP001174936">
    <property type="component" value="Unassembled WGS sequence"/>
</dbReference>
<dbReference type="Pfam" id="PF00587">
    <property type="entry name" value="tRNA-synt_2b"/>
    <property type="match status" value="1"/>
</dbReference>
<dbReference type="InterPro" id="IPR002314">
    <property type="entry name" value="aa-tRNA-synt_IIb"/>
</dbReference>
<dbReference type="Gene3D" id="3.40.50.800">
    <property type="entry name" value="Anticodon-binding domain"/>
    <property type="match status" value="1"/>
</dbReference>
<sequence length="583" mass="64343">MPQPMQLLRAASRLSRVWTPTGGIAVHTNHRMSDGHEKLVRAGYLRQSQAGIFHMLPLGLRVQSKIEKLVEKHMEGALGASKVSLSSLSTEALWEKSGRLQNVASELFRFTDRKDTPYLLAPTHEEEITSLVAKTVKSYKELPLRLYQITRKYRDEFRPRHGLLRGREFTMKDLYTFDGSLDSALETYEKVRAAYSNIFAEMRLPVLAAKASSGDMGGDLSHEYHLPASIGDDRVIHCDTCDYVINDEIAETTATSQVPANTELGVWRGITKDRTRLINVWYPKRVTQPNGGVREYSGVDISIPAVKSAIPDLDSAVGDAAPLWLSTVGGAPEKAVELVNLLDGRLPKSLGDRLRGGSLEDLWPAEFREARPIVTVTVAGGWDNDSMPLGLLRVHSGDDCPKCSHGTLTVDKAIELGHTFHLGTRYSDPLGALVSLPGAPGAAKGVPMQMGCHGIGISRIIAAVAEHFADEKGLNWPVSIAPYSCVMIAKEAKDEDLEKVHTQLDKLEESDKGVLDVVIDDRHKSMAWKLADADLVGYPIIVVLGREWSDSGRVEVQCRRLRVKEAVSLEDLPKFVNKLHERL</sequence>
<comment type="catalytic activity">
    <reaction evidence="12">
        <text>tRNA(Pro) + L-proline + ATP = L-prolyl-tRNA(Pro) + AMP + diphosphate</text>
        <dbReference type="Rhea" id="RHEA:14305"/>
        <dbReference type="Rhea" id="RHEA-COMP:9700"/>
        <dbReference type="Rhea" id="RHEA-COMP:9702"/>
        <dbReference type="ChEBI" id="CHEBI:30616"/>
        <dbReference type="ChEBI" id="CHEBI:33019"/>
        <dbReference type="ChEBI" id="CHEBI:60039"/>
        <dbReference type="ChEBI" id="CHEBI:78442"/>
        <dbReference type="ChEBI" id="CHEBI:78532"/>
        <dbReference type="ChEBI" id="CHEBI:456215"/>
        <dbReference type="EC" id="6.1.1.15"/>
    </reaction>
</comment>
<reference evidence="14" key="1">
    <citation type="submission" date="2023-06" db="EMBL/GenBank/DDBJ databases">
        <title>Genome-scale phylogeny and comparative genomics of the fungal order Sordariales.</title>
        <authorList>
            <consortium name="Lawrence Berkeley National Laboratory"/>
            <person name="Hensen N."/>
            <person name="Bonometti L."/>
            <person name="Westerberg I."/>
            <person name="Brannstrom I.O."/>
            <person name="Guillou S."/>
            <person name="Cros-Aarteil S."/>
            <person name="Calhoun S."/>
            <person name="Haridas S."/>
            <person name="Kuo A."/>
            <person name="Mondo S."/>
            <person name="Pangilinan J."/>
            <person name="Riley R."/>
            <person name="Labutti K."/>
            <person name="Andreopoulos B."/>
            <person name="Lipzen A."/>
            <person name="Chen C."/>
            <person name="Yanf M."/>
            <person name="Daum C."/>
            <person name="Ng V."/>
            <person name="Clum A."/>
            <person name="Steindorff A."/>
            <person name="Ohm R."/>
            <person name="Martin F."/>
            <person name="Silar P."/>
            <person name="Natvig D."/>
            <person name="Lalanne C."/>
            <person name="Gautier V."/>
            <person name="Ament-Velasquez S.L."/>
            <person name="Kruys A."/>
            <person name="Hutchinson M.I."/>
            <person name="Powell A.J."/>
            <person name="Barry K."/>
            <person name="Miller A.N."/>
            <person name="Grigoriev I.V."/>
            <person name="Debuchy R."/>
            <person name="Gladieux P."/>
            <person name="Thoren M.H."/>
            <person name="Johannesson H."/>
        </authorList>
    </citation>
    <scope>NUCLEOTIDE SEQUENCE</scope>
    <source>
        <strain evidence="14">SMH2532-1</strain>
    </source>
</reference>
<dbReference type="InterPro" id="IPR033730">
    <property type="entry name" value="ProRS_core_prok"/>
</dbReference>
<gene>
    <name evidence="14" type="ORF">B0T16DRAFT_398289</name>
</gene>
<evidence type="ECO:0000256" key="7">
    <source>
        <dbReference type="ARBA" id="ARBA00022741"/>
    </source>
</evidence>
<accession>A0AA39YNW0</accession>
<dbReference type="InterPro" id="IPR050062">
    <property type="entry name" value="Pro-tRNA_synthetase"/>
</dbReference>
<dbReference type="GO" id="GO:0005739">
    <property type="term" value="C:mitochondrion"/>
    <property type="evidence" value="ECO:0007669"/>
    <property type="project" value="TreeGrafter"/>
</dbReference>
<evidence type="ECO:0000313" key="15">
    <source>
        <dbReference type="Proteomes" id="UP001174936"/>
    </source>
</evidence>
<evidence type="ECO:0000313" key="14">
    <source>
        <dbReference type="EMBL" id="KAK0656011.1"/>
    </source>
</evidence>
<keyword evidence="6" id="KW-0436">Ligase</keyword>
<evidence type="ECO:0000256" key="11">
    <source>
        <dbReference type="ARBA" id="ARBA00029731"/>
    </source>
</evidence>
<dbReference type="PRINTS" id="PR01046">
    <property type="entry name" value="TRNASYNTHPRO"/>
</dbReference>
<evidence type="ECO:0000256" key="8">
    <source>
        <dbReference type="ARBA" id="ARBA00022840"/>
    </source>
</evidence>
<dbReference type="CDD" id="cd00779">
    <property type="entry name" value="ProRS_core_prok"/>
    <property type="match status" value="1"/>
</dbReference>
<feature type="domain" description="Aminoacyl-transfer RNA synthetases class-II family profile" evidence="13">
    <location>
        <begin position="59"/>
        <end position="477"/>
    </location>
</feature>
<dbReference type="EC" id="6.1.1.15" evidence="4"/>
<comment type="subunit">
    <text evidence="3">Homodimer.</text>
</comment>
<dbReference type="InterPro" id="IPR002316">
    <property type="entry name" value="Pro-tRNA-ligase_IIa"/>
</dbReference>
<dbReference type="GO" id="GO:0004827">
    <property type="term" value="F:proline-tRNA ligase activity"/>
    <property type="evidence" value="ECO:0007669"/>
    <property type="project" value="UniProtKB-EC"/>
</dbReference>
<dbReference type="Pfam" id="PF03129">
    <property type="entry name" value="HGTP_anticodon"/>
    <property type="match status" value="1"/>
</dbReference>
<dbReference type="Gene3D" id="3.30.930.10">
    <property type="entry name" value="Bira Bifunctional Protein, Domain 2"/>
    <property type="match status" value="2"/>
</dbReference>
<evidence type="ECO:0000256" key="1">
    <source>
        <dbReference type="ARBA" id="ARBA00004496"/>
    </source>
</evidence>
<keyword evidence="9" id="KW-0648">Protein biosynthesis</keyword>
<evidence type="ECO:0000256" key="5">
    <source>
        <dbReference type="ARBA" id="ARBA00022490"/>
    </source>
</evidence>
<dbReference type="PROSITE" id="PS50862">
    <property type="entry name" value="AA_TRNA_LIGASE_II"/>
    <property type="match status" value="1"/>
</dbReference>
<dbReference type="AlphaFoldDB" id="A0AA39YNW0"/>
<dbReference type="PANTHER" id="PTHR42753">
    <property type="entry name" value="MITOCHONDRIAL RIBOSOME PROTEIN L39/PROLYL-TRNA LIGASE FAMILY MEMBER"/>
    <property type="match status" value="1"/>
</dbReference>
<comment type="similarity">
    <text evidence="2">Belongs to the class-II aminoacyl-tRNA synthetase family.</text>
</comment>
<dbReference type="InterPro" id="IPR006195">
    <property type="entry name" value="aa-tRNA-synth_II"/>
</dbReference>
<dbReference type="EMBL" id="JAULSV010000001">
    <property type="protein sequence ID" value="KAK0656011.1"/>
    <property type="molecule type" value="Genomic_DNA"/>
</dbReference>
<organism evidence="14 15">
    <name type="scientific">Cercophora newfieldiana</name>
    <dbReference type="NCBI Taxonomy" id="92897"/>
    <lineage>
        <taxon>Eukaryota</taxon>
        <taxon>Fungi</taxon>
        <taxon>Dikarya</taxon>
        <taxon>Ascomycota</taxon>
        <taxon>Pezizomycotina</taxon>
        <taxon>Sordariomycetes</taxon>
        <taxon>Sordariomycetidae</taxon>
        <taxon>Sordariales</taxon>
        <taxon>Lasiosphaeriaceae</taxon>
        <taxon>Cercophora</taxon>
    </lineage>
</organism>
<keyword evidence="7" id="KW-0547">Nucleotide-binding</keyword>
<name>A0AA39YNW0_9PEZI</name>
<dbReference type="InterPro" id="IPR045864">
    <property type="entry name" value="aa-tRNA-synth_II/BPL/LPL"/>
</dbReference>
<protein>
    <recommendedName>
        <fullName evidence="4">proline--tRNA ligase</fullName>
        <ecNumber evidence="4">6.1.1.15</ecNumber>
    </recommendedName>
    <alternativeName>
        <fullName evidence="11">Prolyl-tRNA synthetase</fullName>
    </alternativeName>
</protein>
<dbReference type="SUPFAM" id="SSF55681">
    <property type="entry name" value="Class II aaRS and biotin synthetases"/>
    <property type="match status" value="1"/>
</dbReference>
<evidence type="ECO:0000256" key="3">
    <source>
        <dbReference type="ARBA" id="ARBA00011738"/>
    </source>
</evidence>
<keyword evidence="8" id="KW-0067">ATP-binding</keyword>
<comment type="subcellular location">
    <subcellularLocation>
        <location evidence="1">Cytoplasm</location>
    </subcellularLocation>
</comment>
<dbReference type="GO" id="GO:0005524">
    <property type="term" value="F:ATP binding"/>
    <property type="evidence" value="ECO:0007669"/>
    <property type="project" value="UniProtKB-KW"/>
</dbReference>